<dbReference type="Proteomes" id="UP000032707">
    <property type="component" value="Unassembled WGS sequence"/>
</dbReference>
<organism evidence="1 2">
    <name type="scientific">Neisseria meningitidis serogroup B / serotype 15 (strain H44/76)</name>
    <dbReference type="NCBI Taxonomy" id="909420"/>
    <lineage>
        <taxon>Bacteria</taxon>
        <taxon>Pseudomonadati</taxon>
        <taxon>Pseudomonadota</taxon>
        <taxon>Betaproteobacteria</taxon>
        <taxon>Neisseriales</taxon>
        <taxon>Neisseriaceae</taxon>
        <taxon>Neisseria</taxon>
    </lineage>
</organism>
<comment type="caution">
    <text evidence="1">The sequence shown here is derived from an EMBL/GenBank/DDBJ whole genome shotgun (WGS) entry which is preliminary data.</text>
</comment>
<proteinExistence type="predicted"/>
<gene>
    <name evidence="1" type="ORF">NMH_1893</name>
</gene>
<evidence type="ECO:0000313" key="1">
    <source>
        <dbReference type="EMBL" id="EFV63298.1"/>
    </source>
</evidence>
<dbReference type="EMBL" id="AEQZ01000038">
    <property type="protein sequence ID" value="EFV63298.1"/>
    <property type="molecule type" value="Genomic_DNA"/>
</dbReference>
<sequence>MNRFAVFISLADGLQQIRIRQMFQAERKHDKNNKASEQSEALLSN</sequence>
<dbReference type="AlphaFoldDB" id="E6MYP6"/>
<reference evidence="1 2" key="1">
    <citation type="journal article" date="2011" name="J. Bacteriol.">
        <title>Genome sequence of Neisseria meningitidis serogroup B strain H44/76.</title>
        <authorList>
            <person name="Piet J.R."/>
            <person name="Huis In 't Veld R.A."/>
            <person name="van Schaik B.D."/>
            <person name="van Kampen A.H."/>
            <person name="Baas F."/>
            <person name="van de Beek D."/>
            <person name="Pannekoek Y."/>
            <person name="van der Ende A."/>
        </authorList>
    </citation>
    <scope>NUCLEOTIDE SEQUENCE [LARGE SCALE GENOMIC DNA]</scope>
    <source>
        <strain evidence="1 2">H44/76</strain>
    </source>
</reference>
<accession>E6MYP6</accession>
<name>E6MYP6_NEIMH</name>
<dbReference type="PATRIC" id="fig|909420.4.peg.1910"/>
<protein>
    <submittedName>
        <fullName evidence="1">Uncharacterized protein</fullName>
    </submittedName>
</protein>
<evidence type="ECO:0000313" key="2">
    <source>
        <dbReference type="Proteomes" id="UP000032707"/>
    </source>
</evidence>